<dbReference type="EMBL" id="JPQZ01000004">
    <property type="protein sequence ID" value="KKO76351.1"/>
    <property type="molecule type" value="Genomic_DNA"/>
</dbReference>
<dbReference type="OMA" id="HVFDSHE"/>
<proteinExistence type="predicted"/>
<feature type="repeat" description="WD" evidence="6">
    <location>
        <begin position="245"/>
        <end position="287"/>
    </location>
</feature>
<sequence length="384" mass="44135">MIEREYYDNEVFEEHNVWRKNVPYMYDLMFSYALKWPSLSVQYFPDSRRDDRKESTSQRLLLSTNTNGEEQEYIHIASVEFPDKYDELLSDDCNGDLRFKFEQSIPVHSSINVVRYNPVAFHLLAARFDTEDIHIFDYTKHLATSEYAEPDVVLKGHSKGGYGLCWNPLITSELATAGEDNKICIFNITESSKNIRATTKLKYHSKIVNEISYNYNNDTVLASVSDDKSLIIWDTKIKKPSYVVSDAHESDILSCHFSPLNSFYLATSSEDRSVKIWDTRNLSTSVYTLLRHSSGCGKVQWSPHFESILASAGKDKRVCMWDLSLYGNILSEEDALDGPPELMFLHGGHTDNVVDISWNPAEIYEIASVSEDNVLQIWQIPERE</sequence>
<dbReference type="Pfam" id="PF12265">
    <property type="entry name" value="CAF1C_H4-bd"/>
    <property type="match status" value="1"/>
</dbReference>
<dbReference type="PRINTS" id="PR00320">
    <property type="entry name" value="GPROTEINBRPT"/>
</dbReference>
<dbReference type="PROSITE" id="PS50082">
    <property type="entry name" value="WD_REPEATS_2"/>
    <property type="match status" value="4"/>
</dbReference>
<accession>A0A0F9WGC0</accession>
<dbReference type="Proteomes" id="UP000034350">
    <property type="component" value="Unassembled WGS sequence"/>
</dbReference>
<evidence type="ECO:0000313" key="8">
    <source>
        <dbReference type="EMBL" id="KKO76351.1"/>
    </source>
</evidence>
<dbReference type="GO" id="GO:0006325">
    <property type="term" value="P:chromatin organization"/>
    <property type="evidence" value="ECO:0007669"/>
    <property type="project" value="UniProtKB-KW"/>
</dbReference>
<dbReference type="InterPro" id="IPR019775">
    <property type="entry name" value="WD40_repeat_CS"/>
</dbReference>
<dbReference type="GO" id="GO:0016740">
    <property type="term" value="F:transferase activity"/>
    <property type="evidence" value="ECO:0007669"/>
    <property type="project" value="UniProtKB-KW"/>
</dbReference>
<reference evidence="8 9" key="1">
    <citation type="journal article" date="2015" name="Environ. Microbiol.">
        <title>Genome analyses suggest the presence of polyploidy and recent human-driven expansions in eight global populations of the honeybee pathogen Nosema ceranae.</title>
        <authorList>
            <person name="Pelin A."/>
            <person name="Selman M."/>
            <person name="Aris-Brosou S."/>
            <person name="Farinelli L."/>
            <person name="Corradi N."/>
        </authorList>
    </citation>
    <scope>NUCLEOTIDE SEQUENCE [LARGE SCALE GENOMIC DNA]</scope>
    <source>
        <strain evidence="8 9">PA08 1199</strain>
    </source>
</reference>
<dbReference type="VEuPathDB" id="MicrosporidiaDB:AAJ76_4000103635"/>
<evidence type="ECO:0000313" key="9">
    <source>
        <dbReference type="Proteomes" id="UP000034350"/>
    </source>
</evidence>
<dbReference type="PROSITE" id="PS50294">
    <property type="entry name" value="WD_REPEATS_REGION"/>
    <property type="match status" value="3"/>
</dbReference>
<dbReference type="RefSeq" id="XP_024332093.1">
    <property type="nucleotide sequence ID" value="XM_024475487.1"/>
</dbReference>
<dbReference type="InterPro" id="IPR022052">
    <property type="entry name" value="Histone-bd_RBBP4-like_N"/>
</dbReference>
<organism evidence="8 9">
    <name type="scientific">Vairimorpha ceranae</name>
    <dbReference type="NCBI Taxonomy" id="40302"/>
    <lineage>
        <taxon>Eukaryota</taxon>
        <taxon>Fungi</taxon>
        <taxon>Fungi incertae sedis</taxon>
        <taxon>Microsporidia</taxon>
        <taxon>Nosematidae</taxon>
        <taxon>Vairimorpha</taxon>
    </lineage>
</organism>
<dbReference type="PROSITE" id="PS00678">
    <property type="entry name" value="WD_REPEATS_1"/>
    <property type="match status" value="2"/>
</dbReference>
<dbReference type="SMART" id="SM00320">
    <property type="entry name" value="WD40"/>
    <property type="match status" value="6"/>
</dbReference>
<comment type="subcellular location">
    <subcellularLocation>
        <location evidence="1">Nucleus</location>
    </subcellularLocation>
</comment>
<gene>
    <name evidence="8" type="ORF">AAJ76_4000103635</name>
</gene>
<keyword evidence="8" id="KW-0808">Transferase</keyword>
<feature type="domain" description="Histone-binding protein RBBP4-like N-terminal" evidence="7">
    <location>
        <begin position="13"/>
        <end position="82"/>
    </location>
</feature>
<feature type="repeat" description="WD" evidence="6">
    <location>
        <begin position="346"/>
        <end position="384"/>
    </location>
</feature>
<evidence type="ECO:0000256" key="1">
    <source>
        <dbReference type="ARBA" id="ARBA00004123"/>
    </source>
</evidence>
<keyword evidence="3" id="KW-0677">Repeat</keyword>
<dbReference type="VEuPathDB" id="MicrosporidiaDB:NCER_100861"/>
<dbReference type="OrthoDB" id="427795at2759"/>
<feature type="repeat" description="WD" evidence="6">
    <location>
        <begin position="201"/>
        <end position="243"/>
    </location>
</feature>
<keyword evidence="2 6" id="KW-0853">WD repeat</keyword>
<evidence type="ECO:0000256" key="6">
    <source>
        <dbReference type="PROSITE-ProRule" id="PRU00221"/>
    </source>
</evidence>
<evidence type="ECO:0000256" key="3">
    <source>
        <dbReference type="ARBA" id="ARBA00022737"/>
    </source>
</evidence>
<keyword evidence="5" id="KW-0539">Nucleus</keyword>
<dbReference type="InterPro" id="IPR001680">
    <property type="entry name" value="WD40_rpt"/>
</dbReference>
<evidence type="ECO:0000256" key="5">
    <source>
        <dbReference type="ARBA" id="ARBA00023242"/>
    </source>
</evidence>
<evidence type="ECO:0000256" key="4">
    <source>
        <dbReference type="ARBA" id="ARBA00022853"/>
    </source>
</evidence>
<dbReference type="GO" id="GO:0005634">
    <property type="term" value="C:nucleus"/>
    <property type="evidence" value="ECO:0007669"/>
    <property type="project" value="UniProtKB-SubCell"/>
</dbReference>
<dbReference type="SUPFAM" id="SSF50978">
    <property type="entry name" value="WD40 repeat-like"/>
    <property type="match status" value="1"/>
</dbReference>
<dbReference type="InterPro" id="IPR036322">
    <property type="entry name" value="WD40_repeat_dom_sf"/>
</dbReference>
<dbReference type="InterPro" id="IPR015943">
    <property type="entry name" value="WD40/YVTN_repeat-like_dom_sf"/>
</dbReference>
<comment type="caution">
    <text evidence="8">The sequence shown here is derived from an EMBL/GenBank/DDBJ whole genome shotgun (WGS) entry which is preliminary data.</text>
</comment>
<evidence type="ECO:0000259" key="7">
    <source>
        <dbReference type="Pfam" id="PF12265"/>
    </source>
</evidence>
<evidence type="ECO:0000256" key="2">
    <source>
        <dbReference type="ARBA" id="ARBA00022574"/>
    </source>
</evidence>
<keyword evidence="9" id="KW-1185">Reference proteome</keyword>
<dbReference type="Pfam" id="PF00400">
    <property type="entry name" value="WD40"/>
    <property type="match status" value="4"/>
</dbReference>
<dbReference type="GeneID" id="36320432"/>
<dbReference type="PANTHER" id="PTHR22850">
    <property type="entry name" value="WD40 REPEAT FAMILY"/>
    <property type="match status" value="1"/>
</dbReference>
<dbReference type="Gene3D" id="2.130.10.10">
    <property type="entry name" value="YVTN repeat-like/Quinoprotein amine dehydrogenase"/>
    <property type="match status" value="1"/>
</dbReference>
<dbReference type="AlphaFoldDB" id="A0A0F9WGC0"/>
<protein>
    <submittedName>
        <fullName evidence="8">Histone acetyltransferase</fullName>
    </submittedName>
</protein>
<name>A0A0F9WGC0_9MICR</name>
<feature type="repeat" description="WD" evidence="6">
    <location>
        <begin position="289"/>
        <end position="324"/>
    </location>
</feature>
<dbReference type="InterPro" id="IPR050459">
    <property type="entry name" value="WD_repeat_RBAP46/RBAP48/MSI1"/>
</dbReference>
<dbReference type="InterPro" id="IPR020472">
    <property type="entry name" value="WD40_PAC1"/>
</dbReference>
<keyword evidence="4" id="KW-0156">Chromatin regulator</keyword>